<gene>
    <name evidence="1" type="ORF">OKIOD_LOCUS11499</name>
</gene>
<keyword evidence="2" id="KW-1185">Reference proteome</keyword>
<dbReference type="Proteomes" id="UP001158576">
    <property type="component" value="Chromosome 1"/>
</dbReference>
<evidence type="ECO:0000313" key="1">
    <source>
        <dbReference type="EMBL" id="CAG5106198.1"/>
    </source>
</evidence>
<organism evidence="1 2">
    <name type="scientific">Oikopleura dioica</name>
    <name type="common">Tunicate</name>
    <dbReference type="NCBI Taxonomy" id="34765"/>
    <lineage>
        <taxon>Eukaryota</taxon>
        <taxon>Metazoa</taxon>
        <taxon>Chordata</taxon>
        <taxon>Tunicata</taxon>
        <taxon>Appendicularia</taxon>
        <taxon>Copelata</taxon>
        <taxon>Oikopleuridae</taxon>
        <taxon>Oikopleura</taxon>
    </lineage>
</organism>
<name>A0ABN7T158_OIKDI</name>
<accession>A0ABN7T158</accession>
<proteinExistence type="predicted"/>
<sequence length="294" mass="33945">MGLLFRKQSHSDVFYDAARVKLYRASTESEMTVYYDDDGKDVWLKISNIDEPSNLTIENLLSICFKKLVATLGHDESKITCFDIIFNENELFRIDSIKIANFQLNNVLKQVNIKLPKKRAIKRKKAESSVSDNDPVGSLESDDEFLRKLKRAKTNTHLNKYHTLNALGILFKNRNLQNDFYKRCSAFLNKRSVNIQMTLANLEEDNPCDFFCHFISTRPGGFDKLSTLMISTMMTTVLADIVMNWPEKFLDPNYAADNTYDVITLVRGVKKRENDQYPIHGFNVNNYLPVVLWG</sequence>
<dbReference type="EMBL" id="OU015566">
    <property type="protein sequence ID" value="CAG5106198.1"/>
    <property type="molecule type" value="Genomic_DNA"/>
</dbReference>
<reference evidence="1 2" key="1">
    <citation type="submission" date="2021-04" db="EMBL/GenBank/DDBJ databases">
        <authorList>
            <person name="Bliznina A."/>
        </authorList>
    </citation>
    <scope>NUCLEOTIDE SEQUENCE [LARGE SCALE GENOMIC DNA]</scope>
</reference>
<evidence type="ECO:0000313" key="2">
    <source>
        <dbReference type="Proteomes" id="UP001158576"/>
    </source>
</evidence>
<protein>
    <submittedName>
        <fullName evidence="1">Oidioi.mRNA.OKI2018_I69.chr1.g2734.t1.cds</fullName>
    </submittedName>
</protein>